<feature type="compositionally biased region" description="Polar residues" evidence="1">
    <location>
        <begin position="346"/>
        <end position="355"/>
    </location>
</feature>
<feature type="compositionally biased region" description="Polar residues" evidence="1">
    <location>
        <begin position="857"/>
        <end position="871"/>
    </location>
</feature>
<feature type="compositionally biased region" description="Basic and acidic residues" evidence="1">
    <location>
        <begin position="585"/>
        <end position="595"/>
    </location>
</feature>
<name>A0A9W8YQS5_9PEZI</name>
<feature type="compositionally biased region" description="Acidic residues" evidence="1">
    <location>
        <begin position="224"/>
        <end position="234"/>
    </location>
</feature>
<feature type="compositionally biased region" description="Low complexity" evidence="1">
    <location>
        <begin position="110"/>
        <end position="149"/>
    </location>
</feature>
<feature type="compositionally biased region" description="Low complexity" evidence="1">
    <location>
        <begin position="732"/>
        <end position="747"/>
    </location>
</feature>
<feature type="compositionally biased region" description="Polar residues" evidence="1">
    <location>
        <begin position="696"/>
        <end position="705"/>
    </location>
</feature>
<feature type="compositionally biased region" description="Basic and acidic residues" evidence="1">
    <location>
        <begin position="553"/>
        <end position="572"/>
    </location>
</feature>
<dbReference type="AlphaFoldDB" id="A0A9W8YQS5"/>
<keyword evidence="3" id="KW-1185">Reference proteome</keyword>
<dbReference type="Proteomes" id="UP001140453">
    <property type="component" value="Unassembled WGS sequence"/>
</dbReference>
<feature type="compositionally biased region" description="Low complexity" evidence="1">
    <location>
        <begin position="919"/>
        <end position="934"/>
    </location>
</feature>
<feature type="region of interest" description="Disordered" evidence="1">
    <location>
        <begin position="808"/>
        <end position="949"/>
    </location>
</feature>
<accession>A0A9W8YQS5</accession>
<feature type="compositionally biased region" description="Polar residues" evidence="1">
    <location>
        <begin position="67"/>
        <end position="76"/>
    </location>
</feature>
<evidence type="ECO:0000256" key="1">
    <source>
        <dbReference type="SAM" id="MobiDB-lite"/>
    </source>
</evidence>
<feature type="compositionally biased region" description="Basic and acidic residues" evidence="1">
    <location>
        <begin position="265"/>
        <end position="274"/>
    </location>
</feature>
<dbReference type="OrthoDB" id="5416983at2759"/>
<feature type="compositionally biased region" description="Low complexity" evidence="1">
    <location>
        <begin position="1104"/>
        <end position="1129"/>
    </location>
</feature>
<feature type="compositionally biased region" description="Polar residues" evidence="1">
    <location>
        <begin position="614"/>
        <end position="644"/>
    </location>
</feature>
<organism evidence="2 3">
    <name type="scientific">Gnomoniopsis smithogilvyi</name>
    <dbReference type="NCBI Taxonomy" id="1191159"/>
    <lineage>
        <taxon>Eukaryota</taxon>
        <taxon>Fungi</taxon>
        <taxon>Dikarya</taxon>
        <taxon>Ascomycota</taxon>
        <taxon>Pezizomycotina</taxon>
        <taxon>Sordariomycetes</taxon>
        <taxon>Sordariomycetidae</taxon>
        <taxon>Diaporthales</taxon>
        <taxon>Gnomoniaceae</taxon>
        <taxon>Gnomoniopsis</taxon>
    </lineage>
</organism>
<feature type="compositionally biased region" description="Basic and acidic residues" evidence="1">
    <location>
        <begin position="21"/>
        <end position="34"/>
    </location>
</feature>
<gene>
    <name evidence="2" type="ORF">N0V93_004265</name>
</gene>
<feature type="region of interest" description="Disordered" evidence="1">
    <location>
        <begin position="1103"/>
        <end position="1178"/>
    </location>
</feature>
<feature type="compositionally biased region" description="Basic and acidic residues" evidence="1">
    <location>
        <begin position="77"/>
        <end position="91"/>
    </location>
</feature>
<reference evidence="2" key="1">
    <citation type="submission" date="2022-10" db="EMBL/GenBank/DDBJ databases">
        <title>Tapping the CABI collections for fungal endophytes: first genome assemblies for Collariella, Neodidymelliopsis, Ascochyta clinopodiicola, Didymella pomorum, Didymosphaeria variabile, Neocosmospora piperis and Neocucurbitaria cava.</title>
        <authorList>
            <person name="Hill R."/>
        </authorList>
    </citation>
    <scope>NUCLEOTIDE SEQUENCE</scope>
    <source>
        <strain evidence="2">IMI 355082</strain>
    </source>
</reference>
<proteinExistence type="predicted"/>
<sequence>MAAEPTPQVSLEETATPAVLRTEDGIPDFSEKTSADAPAGPEANVEPSTTIVDKLVNDIVDECVNSAEVSNSGSDTEASRQDSAKRDEKGHVRTSSAKRPATFKSVSVNKTFLASKATSSTSAPKVGDKPTTPVSSAATPTTSSSVPKPRLVAKTTSGLRDASKSSLSQNGRPAPDASAVWNKNRPIPVPDPRKITDEELAKIGIHMASRLHADDTKGQSTWADIDDDDEDWDAPDALTWADGTKTTIPHVDETPVVPEPQPAIKETKAIEKPRSPAPPSAAASSSPSVKPGLPSGKGLILKGGASAEKPTLVAKPPAPPTPVKSPWASLPPVSKVSPMEVAPEQPQRSFASPGQTYVRGGPPPAAREIAADDFSRSPRRDNQQLFNSQSGRYEPVPDRRGIARTDYPQRQPAVLQRPMHTETQGPAEPSAAFQTTHTSGGYGRRRGSSNVSGGSGSFQRLRSIDQTIPPPDLHDPRRSSVISVGDHPLSPHNHASSVGQAPPRQSPYLPRASPAMSSVAPQPVPDAAIIAAPQQNIENTVEFQKKLMQERRAEAIKRRQEQEAQEEAAKKERLAKKLAALGPPPDRRGVKKEETQEVAQTTTEQPSSAPEVPEQTSNDAQLAQSTGGSKSSPLANGVAVTSQAHPKPIGTPEQPPATENKHGHPWQQPRIPPQPEPTIWGSGIQGSRNVWGAPNNDRTLGNGSFNAGFDAQLSQTAAARGGRPGPGPIAPPRAAAPGGSSSSRPLGPIGPPQDTKTLNRNRFAEQVLAGDQAFFASATQRGAELDRDLKARGLTHADVQPQIKEQYTALDENGNPIKRQTTTYGAPVWPASSSGRQDDGASPATSRSAGRNGVVAASQQSRFFPASQNAQLEPLAPDTGNPPEEGGSHPAFDGDARHPHVSLPSTKPVPVVKLPPVPGSTSAASQRSSQSASTWGQQPRFRDDGLGAGHASRIAASTAATASQGASIMDRIKGLFADTKQPTSVTVSSRTAFAHPPPGSPATVSLPLLYAPEGIVDSSSFVTKTMDEDCFEEQEMGSLPPVNIPTDIPEAAYNPAKAPPRQDRRLAQVVATTAEAVPFHPEPRNTIVICLPFSERKSVAMALRSPNSRRGGRPGSRYGSSSYRGGPRNQDASTPYSPEQASASGAGTGTGNTRGRGRGYRGRSSEWGRPAAPAIQTQ</sequence>
<evidence type="ECO:0000313" key="2">
    <source>
        <dbReference type="EMBL" id="KAJ4390667.1"/>
    </source>
</evidence>
<dbReference type="EMBL" id="JAPEVB010000003">
    <property type="protein sequence ID" value="KAJ4390667.1"/>
    <property type="molecule type" value="Genomic_DNA"/>
</dbReference>
<feature type="region of interest" description="Disordered" evidence="1">
    <location>
        <begin position="1"/>
        <end position="50"/>
    </location>
</feature>
<feature type="region of interest" description="Disordered" evidence="1">
    <location>
        <begin position="66"/>
        <end position="194"/>
    </location>
</feature>
<feature type="compositionally biased region" description="Polar residues" evidence="1">
    <location>
        <begin position="1130"/>
        <end position="1140"/>
    </location>
</feature>
<evidence type="ECO:0000313" key="3">
    <source>
        <dbReference type="Proteomes" id="UP001140453"/>
    </source>
</evidence>
<feature type="compositionally biased region" description="Polar residues" evidence="1">
    <location>
        <begin position="154"/>
        <end position="171"/>
    </location>
</feature>
<feature type="region of interest" description="Disordered" evidence="1">
    <location>
        <begin position="553"/>
        <end position="764"/>
    </location>
</feature>
<feature type="compositionally biased region" description="Basic and acidic residues" evidence="1">
    <location>
        <begin position="369"/>
        <end position="382"/>
    </location>
</feature>
<feature type="region of interest" description="Disordered" evidence="1">
    <location>
        <begin position="214"/>
        <end position="521"/>
    </location>
</feature>
<protein>
    <submittedName>
        <fullName evidence="2">Uncharacterized protein</fullName>
    </submittedName>
</protein>
<comment type="caution">
    <text evidence="2">The sequence shown here is derived from an EMBL/GenBank/DDBJ whole genome shotgun (WGS) entry which is preliminary data.</text>
</comment>
<feature type="compositionally biased region" description="Low complexity" evidence="1">
    <location>
        <begin position="901"/>
        <end position="912"/>
    </location>
</feature>